<dbReference type="SUPFAM" id="SSF51679">
    <property type="entry name" value="Bacterial luciferase-like"/>
    <property type="match status" value="1"/>
</dbReference>
<dbReference type="PANTHER" id="PTHR43244">
    <property type="match status" value="1"/>
</dbReference>
<evidence type="ECO:0000313" key="4">
    <source>
        <dbReference type="EMBL" id="GAA1713594.1"/>
    </source>
</evidence>
<organism evidence="4 5">
    <name type="scientific">Dietzia cercidiphylli</name>
    <dbReference type="NCBI Taxonomy" id="498199"/>
    <lineage>
        <taxon>Bacteria</taxon>
        <taxon>Bacillati</taxon>
        <taxon>Actinomycetota</taxon>
        <taxon>Actinomycetes</taxon>
        <taxon>Mycobacteriales</taxon>
        <taxon>Dietziaceae</taxon>
        <taxon>Dietzia</taxon>
    </lineage>
</organism>
<reference evidence="5" key="1">
    <citation type="journal article" date="2019" name="Int. J. Syst. Evol. Microbiol.">
        <title>The Global Catalogue of Microorganisms (GCM) 10K type strain sequencing project: providing services to taxonomists for standard genome sequencing and annotation.</title>
        <authorList>
            <consortium name="The Broad Institute Genomics Platform"/>
            <consortium name="The Broad Institute Genome Sequencing Center for Infectious Disease"/>
            <person name="Wu L."/>
            <person name="Ma J."/>
        </authorList>
    </citation>
    <scope>NUCLEOTIDE SEQUENCE [LARGE SCALE GENOMIC DNA]</scope>
    <source>
        <strain evidence="5">JCM 16002</strain>
    </source>
</reference>
<feature type="domain" description="Luciferase-like" evidence="3">
    <location>
        <begin position="14"/>
        <end position="317"/>
    </location>
</feature>
<proteinExistence type="predicted"/>
<comment type="caution">
    <text evidence="4">The sequence shown here is derived from an EMBL/GenBank/DDBJ whole genome shotgun (WGS) entry which is preliminary data.</text>
</comment>
<name>A0ABP4UY02_9ACTN</name>
<gene>
    <name evidence="4" type="ORF">GCM10009831_24080</name>
</gene>
<feature type="region of interest" description="Disordered" evidence="2">
    <location>
        <begin position="345"/>
        <end position="364"/>
    </location>
</feature>
<evidence type="ECO:0000313" key="5">
    <source>
        <dbReference type="Proteomes" id="UP001500383"/>
    </source>
</evidence>
<dbReference type="CDD" id="cd01097">
    <property type="entry name" value="Tetrahydromethanopterin_reductase"/>
    <property type="match status" value="1"/>
</dbReference>
<dbReference type="Pfam" id="PF00296">
    <property type="entry name" value="Bac_luciferase"/>
    <property type="match status" value="1"/>
</dbReference>
<evidence type="ECO:0000256" key="1">
    <source>
        <dbReference type="ARBA" id="ARBA00023002"/>
    </source>
</evidence>
<sequence>MPELACYGLAGHSASPADLITEAARAEELGLGSILLSERFALKDAAVMAGAAVAATSRIGVGTAATNHNTRHPLVTATMATTLHRMSGGRYAFGLGRGIPILFDIMGLPHVTSAQLEDAAGIYRTLWRGGSVAGHDGPAGSYPYLVQDPSFDEDIPVLLMAMGDNSLRLAGRIADGVVLHTFMSDTAVARSVRLVREAAERAGRDPAQVRIWSVMATIEDSLDETARLRKLVGRLATYLTGYGDVLVRVNGWDPAGLERFRADERLSAHSGALDATDDLDILRHARDVLPDEWLACAAVGSAEHCADRIEGQLALGADSVVLHGATPDELAPVLAAWHRRRDPRRFDHLAPNPGRLHLRKDPQT</sequence>
<dbReference type="NCBIfam" id="TIGR03857">
    <property type="entry name" value="F420_MSMEG_2249"/>
    <property type="match status" value="1"/>
</dbReference>
<keyword evidence="5" id="KW-1185">Reference proteome</keyword>
<dbReference type="EMBL" id="BAAAQG010000011">
    <property type="protein sequence ID" value="GAA1713594.1"/>
    <property type="molecule type" value="Genomic_DNA"/>
</dbReference>
<dbReference type="InterPro" id="IPR036661">
    <property type="entry name" value="Luciferase-like_sf"/>
</dbReference>
<dbReference type="InterPro" id="IPR022378">
    <property type="entry name" value="F420_OxRdatse_MSMEG2249_pred"/>
</dbReference>
<dbReference type="InterPro" id="IPR011251">
    <property type="entry name" value="Luciferase-like_dom"/>
</dbReference>
<dbReference type="PANTHER" id="PTHR43244:SF1">
    <property type="entry name" value="5,10-METHYLENETETRAHYDROMETHANOPTERIN REDUCTASE"/>
    <property type="match status" value="1"/>
</dbReference>
<evidence type="ECO:0000256" key="2">
    <source>
        <dbReference type="SAM" id="MobiDB-lite"/>
    </source>
</evidence>
<protein>
    <submittedName>
        <fullName evidence="4">TIGR03857 family LLM class F420-dependent oxidoreductase</fullName>
    </submittedName>
</protein>
<dbReference type="InterPro" id="IPR050564">
    <property type="entry name" value="F420-G6PD/mer"/>
</dbReference>
<accession>A0ABP4UY02</accession>
<dbReference type="Gene3D" id="3.20.20.30">
    <property type="entry name" value="Luciferase-like domain"/>
    <property type="match status" value="1"/>
</dbReference>
<keyword evidence="1" id="KW-0560">Oxidoreductase</keyword>
<dbReference type="Proteomes" id="UP001500383">
    <property type="component" value="Unassembled WGS sequence"/>
</dbReference>
<evidence type="ECO:0000259" key="3">
    <source>
        <dbReference type="Pfam" id="PF00296"/>
    </source>
</evidence>